<accession>A0A8S9K5U8</accession>
<evidence type="ECO:0000313" key="1">
    <source>
        <dbReference type="EMBL" id="KAF2589509.1"/>
    </source>
</evidence>
<organism evidence="1">
    <name type="scientific">Brassica cretica</name>
    <name type="common">Mustard</name>
    <dbReference type="NCBI Taxonomy" id="69181"/>
    <lineage>
        <taxon>Eukaryota</taxon>
        <taxon>Viridiplantae</taxon>
        <taxon>Streptophyta</taxon>
        <taxon>Embryophyta</taxon>
        <taxon>Tracheophyta</taxon>
        <taxon>Spermatophyta</taxon>
        <taxon>Magnoliopsida</taxon>
        <taxon>eudicotyledons</taxon>
        <taxon>Gunneridae</taxon>
        <taxon>Pentapetalae</taxon>
        <taxon>rosids</taxon>
        <taxon>malvids</taxon>
        <taxon>Brassicales</taxon>
        <taxon>Brassicaceae</taxon>
        <taxon>Brassiceae</taxon>
        <taxon>Brassica</taxon>
    </lineage>
</organism>
<proteinExistence type="predicted"/>
<reference evidence="1" key="1">
    <citation type="submission" date="2019-12" db="EMBL/GenBank/DDBJ databases">
        <title>Genome sequencing and annotation of Brassica cretica.</title>
        <authorList>
            <person name="Studholme D.J."/>
            <person name="Sarris P.F."/>
        </authorList>
    </citation>
    <scope>NUCLEOTIDE SEQUENCE</scope>
    <source>
        <strain evidence="1">PFS-102/07</strain>
        <tissue evidence="1">Leaf</tissue>
    </source>
</reference>
<gene>
    <name evidence="1" type="ORF">F2Q70_00040508</name>
</gene>
<comment type="caution">
    <text evidence="1">The sequence shown here is derived from an EMBL/GenBank/DDBJ whole genome shotgun (WGS) entry which is preliminary data.</text>
</comment>
<dbReference type="AlphaFoldDB" id="A0A8S9K5U8"/>
<dbReference type="EMBL" id="QGKY02000190">
    <property type="protein sequence ID" value="KAF2589509.1"/>
    <property type="molecule type" value="Genomic_DNA"/>
</dbReference>
<sequence length="54" mass="6264">MTPSLDQWEKDLFFRVAEEVQESAVNNRTIRVASFLTDERSKAGRREVSDSFVD</sequence>
<protein>
    <submittedName>
        <fullName evidence="1">Uncharacterized protein</fullName>
    </submittedName>
</protein>
<name>A0A8S9K5U8_BRACR</name>